<keyword evidence="2" id="KW-1185">Reference proteome</keyword>
<protein>
    <submittedName>
        <fullName evidence="3">Uncharacterized protein</fullName>
    </submittedName>
</protein>
<sequence>MWNSPAQSPNNGRHSSGFRREGMPKSFYKNPAVAELAHDIFSQGLEENKALGQKADDALYFYRWIMALSNGQPISINLIKENLPLWDKYSDRETPTSDKFNQWSAALEDKYSLCSMLRENDGFVTGKQSSDECNLQFSLEDAFEKALQLYGTPVEVQREEAKIRKALEIEKLEAKEALKLNPTRSLTKLLDLPLVDIDVPLSRNILRDRVELSKLLRRLLVANGGKIEYSTLLQLLDMERHDDQSFWMETITPDVHEFNGFYWEIDPNAPEKAKRLFSAGKSSQSDAVFYFWLKLRELKFDEQEDLQKLTTTLNFIPQMIAYFLEKELEFEEKVNICKIFDLDPDSSLVLIAKLSSDVFTYDNVMHRLVFHKEKWAKEEKKTTGLEDDDQDDD</sequence>
<name>A0AAF3FKY4_9BILA</name>
<accession>A0AAF3FKY4</accession>
<dbReference type="Proteomes" id="UP000887575">
    <property type="component" value="Unassembled WGS sequence"/>
</dbReference>
<organism evidence="2 3">
    <name type="scientific">Mesorhabditis belari</name>
    <dbReference type="NCBI Taxonomy" id="2138241"/>
    <lineage>
        <taxon>Eukaryota</taxon>
        <taxon>Metazoa</taxon>
        <taxon>Ecdysozoa</taxon>
        <taxon>Nematoda</taxon>
        <taxon>Chromadorea</taxon>
        <taxon>Rhabditida</taxon>
        <taxon>Rhabditina</taxon>
        <taxon>Rhabditomorpha</taxon>
        <taxon>Rhabditoidea</taxon>
        <taxon>Rhabditidae</taxon>
        <taxon>Mesorhabditinae</taxon>
        <taxon>Mesorhabditis</taxon>
    </lineage>
</organism>
<dbReference type="WBParaSite" id="MBELARI_LOCUS6403">
    <property type="protein sequence ID" value="MBELARI_LOCUS6403"/>
    <property type="gene ID" value="MBELARI_LOCUS6403"/>
</dbReference>
<evidence type="ECO:0000313" key="3">
    <source>
        <dbReference type="WBParaSite" id="MBELARI_LOCUS6403"/>
    </source>
</evidence>
<proteinExistence type="predicted"/>
<evidence type="ECO:0000313" key="2">
    <source>
        <dbReference type="Proteomes" id="UP000887575"/>
    </source>
</evidence>
<feature type="compositionally biased region" description="Polar residues" evidence="1">
    <location>
        <begin position="1"/>
        <end position="14"/>
    </location>
</feature>
<reference evidence="3" key="1">
    <citation type="submission" date="2024-02" db="UniProtKB">
        <authorList>
            <consortium name="WormBaseParasite"/>
        </authorList>
    </citation>
    <scope>IDENTIFICATION</scope>
</reference>
<evidence type="ECO:0000256" key="1">
    <source>
        <dbReference type="SAM" id="MobiDB-lite"/>
    </source>
</evidence>
<dbReference type="AlphaFoldDB" id="A0AAF3FKY4"/>
<feature type="region of interest" description="Disordered" evidence="1">
    <location>
        <begin position="1"/>
        <end position="22"/>
    </location>
</feature>